<evidence type="ECO:0000313" key="3">
    <source>
        <dbReference type="EMBL" id="MDT0549221.1"/>
    </source>
</evidence>
<reference evidence="3" key="1">
    <citation type="submission" date="2024-05" db="EMBL/GenBank/DDBJ databases">
        <title>30 novel species of actinomycetes from the DSMZ collection.</title>
        <authorList>
            <person name="Nouioui I."/>
        </authorList>
    </citation>
    <scope>NUCLEOTIDE SEQUENCE</scope>
    <source>
        <strain evidence="3">DSM 41529</strain>
    </source>
</reference>
<dbReference type="InterPro" id="IPR006311">
    <property type="entry name" value="TAT_signal"/>
</dbReference>
<organism evidence="3 4">
    <name type="scientific">Streptomyces lonegramiae</name>
    <dbReference type="NCBI Taxonomy" id="3075524"/>
    <lineage>
        <taxon>Bacteria</taxon>
        <taxon>Bacillati</taxon>
        <taxon>Actinomycetota</taxon>
        <taxon>Actinomycetes</taxon>
        <taxon>Kitasatosporales</taxon>
        <taxon>Streptomycetaceae</taxon>
        <taxon>Streptomyces</taxon>
    </lineage>
</organism>
<evidence type="ECO:0000256" key="2">
    <source>
        <dbReference type="SAM" id="Phobius"/>
    </source>
</evidence>
<comment type="caution">
    <text evidence="3">The sequence shown here is derived from an EMBL/GenBank/DDBJ whole genome shotgun (WGS) entry which is preliminary data.</text>
</comment>
<name>A0ABU2XUF7_9ACTN</name>
<protein>
    <submittedName>
        <fullName evidence="3">Uncharacterized protein</fullName>
    </submittedName>
</protein>
<gene>
    <name evidence="3" type="ORF">RND15_42105</name>
</gene>
<feature type="region of interest" description="Disordered" evidence="1">
    <location>
        <begin position="21"/>
        <end position="41"/>
    </location>
</feature>
<proteinExistence type="predicted"/>
<feature type="region of interest" description="Disordered" evidence="1">
    <location>
        <begin position="73"/>
        <end position="163"/>
    </location>
</feature>
<feature type="transmembrane region" description="Helical" evidence="2">
    <location>
        <begin position="47"/>
        <end position="70"/>
    </location>
</feature>
<dbReference type="EMBL" id="JAVRFD010000032">
    <property type="protein sequence ID" value="MDT0549221.1"/>
    <property type="molecule type" value="Genomic_DNA"/>
</dbReference>
<sequence>MTTRLDDGPEFEPDDPLAVILRPASDRLAPPPGRYEAIRRTATRRRVLRTAAGVGVSCAVAALVALPLHLATRESPAPPSVPLAPPASGRTASPAPPATPTPSSSPERVTPRPTQRPQSNTPGTTATPSGRADPTRAPVLPTTPLDEPSKRRTSTAAEPEPRS</sequence>
<keyword evidence="2" id="KW-0472">Membrane</keyword>
<dbReference type="RefSeq" id="WP_311729783.1">
    <property type="nucleotide sequence ID" value="NZ_JAVRFD010000032.1"/>
</dbReference>
<feature type="compositionally biased region" description="Polar residues" evidence="1">
    <location>
        <begin position="112"/>
        <end position="128"/>
    </location>
</feature>
<keyword evidence="2" id="KW-1133">Transmembrane helix</keyword>
<dbReference type="PROSITE" id="PS51318">
    <property type="entry name" value="TAT"/>
    <property type="match status" value="1"/>
</dbReference>
<evidence type="ECO:0000256" key="1">
    <source>
        <dbReference type="SAM" id="MobiDB-lite"/>
    </source>
</evidence>
<keyword evidence="4" id="KW-1185">Reference proteome</keyword>
<feature type="compositionally biased region" description="Pro residues" evidence="1">
    <location>
        <begin position="76"/>
        <end position="85"/>
    </location>
</feature>
<accession>A0ABU2XUF7</accession>
<keyword evidence="2" id="KW-0812">Transmembrane</keyword>
<dbReference type="Proteomes" id="UP001180754">
    <property type="component" value="Unassembled WGS sequence"/>
</dbReference>
<evidence type="ECO:0000313" key="4">
    <source>
        <dbReference type="Proteomes" id="UP001180754"/>
    </source>
</evidence>